<evidence type="ECO:0000313" key="4">
    <source>
        <dbReference type="Proteomes" id="UP000650616"/>
    </source>
</evidence>
<feature type="transmembrane region" description="Helical" evidence="1">
    <location>
        <begin position="23"/>
        <end position="55"/>
    </location>
</feature>
<dbReference type="Proteomes" id="UP000650616">
    <property type="component" value="Unassembled WGS sequence"/>
</dbReference>
<dbReference type="Proteomes" id="UP001318760">
    <property type="component" value="Unassembled WGS sequence"/>
</dbReference>
<dbReference type="EMBL" id="LIWG01000001">
    <property type="protein sequence ID" value="MBE3607348.1"/>
    <property type="molecule type" value="Genomic_DNA"/>
</dbReference>
<reference evidence="2 5" key="2">
    <citation type="submission" date="2020-10" db="EMBL/GenBank/DDBJ databases">
        <title>Campylobacter californiensis sp. nov. isolated from cattle and feral swine in California.</title>
        <authorList>
            <person name="Miller W.G."/>
        </authorList>
    </citation>
    <scope>NUCLEOTIDE SEQUENCE [LARGE SCALE GENOMIC DNA]</scope>
    <source>
        <strain evidence="2 5">RM12919</strain>
    </source>
</reference>
<sequence>MDYNIENKGIVCFFQDLMKKRTFFLALSFVAIAFAWIFQVAIIPLGVVAVALLAICIKPTNFILRLVGFLVALGALFISLHKMNLAQSGGFYPGLIFAFVLLYLLLSWFVYNARSSEINDL</sequence>
<proteinExistence type="predicted"/>
<keyword evidence="4" id="KW-1185">Reference proteome</keyword>
<feature type="transmembrane region" description="Helical" evidence="1">
    <location>
        <begin position="92"/>
        <end position="111"/>
    </location>
</feature>
<reference evidence="3 4" key="1">
    <citation type="submission" date="2015-08" db="EMBL/GenBank/DDBJ databases">
        <title>Comparative genomics of the Campylobacter concisus group.</title>
        <authorList>
            <person name="Yee E."/>
            <person name="Chapman M.H."/>
            <person name="Huynh S."/>
            <person name="Bono J.L."/>
            <person name="On S.L."/>
            <person name="St Leger J."/>
            <person name="Foster G."/>
            <person name="Parker C.T."/>
            <person name="Miller W.G."/>
        </authorList>
    </citation>
    <scope>NUCLEOTIDE SEQUENCE [LARGE SCALE GENOMIC DNA]</scope>
    <source>
        <strain evidence="3 4">RM9337</strain>
    </source>
</reference>
<dbReference type="RefSeq" id="WP_169938798.1">
    <property type="nucleotide sequence ID" value="NZ_CP012545.1"/>
</dbReference>
<evidence type="ECO:0000313" key="5">
    <source>
        <dbReference type="Proteomes" id="UP001318760"/>
    </source>
</evidence>
<keyword evidence="1" id="KW-0472">Membrane</keyword>
<gene>
    <name evidence="2" type="ORF">CCAL12919_06840</name>
    <name evidence="3" type="ORF">CCAL9337_01165</name>
</gene>
<dbReference type="EMBL" id="JADBHS010000012">
    <property type="protein sequence ID" value="MBE2986833.1"/>
    <property type="molecule type" value="Genomic_DNA"/>
</dbReference>
<accession>A0AAW3ZUG2</accession>
<comment type="caution">
    <text evidence="3">The sequence shown here is derived from an EMBL/GenBank/DDBJ whole genome shotgun (WGS) entry which is preliminary data.</text>
</comment>
<keyword evidence="1" id="KW-0812">Transmembrane</keyword>
<keyword evidence="1" id="KW-1133">Transmembrane helix</keyword>
<dbReference type="AlphaFoldDB" id="A0AAW3ZUG2"/>
<evidence type="ECO:0000313" key="2">
    <source>
        <dbReference type="EMBL" id="MBE2986833.1"/>
    </source>
</evidence>
<keyword evidence="3" id="KW-0687">Ribonucleoprotein</keyword>
<keyword evidence="3" id="KW-0689">Ribosomal protein</keyword>
<dbReference type="GO" id="GO:0005840">
    <property type="term" value="C:ribosome"/>
    <property type="evidence" value="ECO:0007669"/>
    <property type="project" value="UniProtKB-KW"/>
</dbReference>
<feature type="transmembrane region" description="Helical" evidence="1">
    <location>
        <begin position="62"/>
        <end position="80"/>
    </location>
</feature>
<name>A0AAW3ZUG2_9BACT</name>
<organism evidence="3 4">
    <name type="scientific">Campylobacter californiensis</name>
    <dbReference type="NCBI Taxonomy" id="1032243"/>
    <lineage>
        <taxon>Bacteria</taxon>
        <taxon>Pseudomonadati</taxon>
        <taxon>Campylobacterota</taxon>
        <taxon>Epsilonproteobacteria</taxon>
        <taxon>Campylobacterales</taxon>
        <taxon>Campylobacteraceae</taxon>
        <taxon>Campylobacter</taxon>
    </lineage>
</organism>
<evidence type="ECO:0000256" key="1">
    <source>
        <dbReference type="SAM" id="Phobius"/>
    </source>
</evidence>
<evidence type="ECO:0000313" key="3">
    <source>
        <dbReference type="EMBL" id="MBE3607348.1"/>
    </source>
</evidence>
<protein>
    <submittedName>
        <fullName evidence="3">50S ribosomal protein L20</fullName>
    </submittedName>
</protein>